<dbReference type="SUPFAM" id="SSF47384">
    <property type="entry name" value="Homodimeric domain of signal transducing histidine kinase"/>
    <property type="match status" value="1"/>
</dbReference>
<dbReference type="CDD" id="cd00130">
    <property type="entry name" value="PAS"/>
    <property type="match status" value="1"/>
</dbReference>
<dbReference type="PROSITE" id="PS50112">
    <property type="entry name" value="PAS"/>
    <property type="match status" value="1"/>
</dbReference>
<dbReference type="PANTHER" id="PTHR45339:SF1">
    <property type="entry name" value="HYBRID SIGNAL TRANSDUCTION HISTIDINE KINASE J"/>
    <property type="match status" value="1"/>
</dbReference>
<dbReference type="PROSITE" id="PS50109">
    <property type="entry name" value="HIS_KIN"/>
    <property type="match status" value="1"/>
</dbReference>
<dbReference type="PROSITE" id="PS50894">
    <property type="entry name" value="HPT"/>
    <property type="match status" value="1"/>
</dbReference>
<evidence type="ECO:0000256" key="13">
    <source>
        <dbReference type="ARBA" id="ARBA00023136"/>
    </source>
</evidence>
<dbReference type="SUPFAM" id="SSF52172">
    <property type="entry name" value="CheY-like"/>
    <property type="match status" value="2"/>
</dbReference>
<dbReference type="Pfam" id="PF00072">
    <property type="entry name" value="Response_reg"/>
    <property type="match status" value="2"/>
</dbReference>
<dbReference type="InterPro" id="IPR011006">
    <property type="entry name" value="CheY-like_superfamily"/>
</dbReference>
<dbReference type="Pfam" id="PF00512">
    <property type="entry name" value="HisKA"/>
    <property type="match status" value="1"/>
</dbReference>
<evidence type="ECO:0000313" key="22">
    <source>
        <dbReference type="Proteomes" id="UP001147700"/>
    </source>
</evidence>
<evidence type="ECO:0000256" key="3">
    <source>
        <dbReference type="ARBA" id="ARBA00012438"/>
    </source>
</evidence>
<dbReference type="EMBL" id="JAPCID010000003">
    <property type="protein sequence ID" value="MDA0136362.1"/>
    <property type="molecule type" value="Genomic_DNA"/>
</dbReference>
<dbReference type="PRINTS" id="PR00344">
    <property type="entry name" value="BCTRLSENSOR"/>
</dbReference>
<dbReference type="CDD" id="cd17546">
    <property type="entry name" value="REC_hyHK_CKI1_RcsC-like"/>
    <property type="match status" value="1"/>
</dbReference>
<dbReference type="SMART" id="SM00448">
    <property type="entry name" value="REC"/>
    <property type="match status" value="2"/>
</dbReference>
<dbReference type="InterPro" id="IPR005467">
    <property type="entry name" value="His_kinase_dom"/>
</dbReference>
<keyword evidence="22" id="KW-1185">Reference proteome</keyword>
<accession>A0ABT4RCV8</accession>
<dbReference type="InterPro" id="IPR008207">
    <property type="entry name" value="Sig_transdc_His_kin_Hpt_dom"/>
</dbReference>
<dbReference type="Pfam" id="PF08448">
    <property type="entry name" value="PAS_4"/>
    <property type="match status" value="1"/>
</dbReference>
<comment type="caution">
    <text evidence="21">The sequence shown here is derived from an EMBL/GenBank/DDBJ whole genome shotgun (WGS) entry which is preliminary data.</text>
</comment>
<keyword evidence="12" id="KW-0902">Two-component regulatory system</keyword>
<evidence type="ECO:0000256" key="2">
    <source>
        <dbReference type="ARBA" id="ARBA00004651"/>
    </source>
</evidence>
<dbReference type="Gene3D" id="1.20.120.160">
    <property type="entry name" value="HPT domain"/>
    <property type="match status" value="1"/>
</dbReference>
<organism evidence="21 22">
    <name type="scientific">Solirubrobacter deserti</name>
    <dbReference type="NCBI Taxonomy" id="2282478"/>
    <lineage>
        <taxon>Bacteria</taxon>
        <taxon>Bacillati</taxon>
        <taxon>Actinomycetota</taxon>
        <taxon>Thermoleophilia</taxon>
        <taxon>Solirubrobacterales</taxon>
        <taxon>Solirubrobacteraceae</taxon>
        <taxon>Solirubrobacter</taxon>
    </lineage>
</organism>
<keyword evidence="4" id="KW-1003">Cell membrane</keyword>
<keyword evidence="11 16" id="KW-1133">Transmembrane helix</keyword>
<dbReference type="SMART" id="SM00387">
    <property type="entry name" value="HATPase_c"/>
    <property type="match status" value="1"/>
</dbReference>
<dbReference type="InterPro" id="IPR029016">
    <property type="entry name" value="GAF-like_dom_sf"/>
</dbReference>
<dbReference type="SMART" id="SM00091">
    <property type="entry name" value="PAS"/>
    <property type="match status" value="1"/>
</dbReference>
<dbReference type="InterPro" id="IPR000014">
    <property type="entry name" value="PAS"/>
</dbReference>
<feature type="modified residue" description="4-aspartylphosphate" evidence="15">
    <location>
        <position position="873"/>
    </location>
</feature>
<evidence type="ECO:0000256" key="15">
    <source>
        <dbReference type="PROSITE-ProRule" id="PRU00169"/>
    </source>
</evidence>
<keyword evidence="5 15" id="KW-0597">Phosphoprotein</keyword>
<dbReference type="NCBIfam" id="TIGR00229">
    <property type="entry name" value="sensory_box"/>
    <property type="match status" value="1"/>
</dbReference>
<evidence type="ECO:0000313" key="21">
    <source>
        <dbReference type="EMBL" id="MDA0136362.1"/>
    </source>
</evidence>
<evidence type="ECO:0000256" key="6">
    <source>
        <dbReference type="ARBA" id="ARBA00022679"/>
    </source>
</evidence>
<dbReference type="SUPFAM" id="SSF55781">
    <property type="entry name" value="GAF domain-like"/>
    <property type="match status" value="1"/>
</dbReference>
<feature type="domain" description="Histidine kinase" evidence="17">
    <location>
        <begin position="456"/>
        <end position="671"/>
    </location>
</feature>
<evidence type="ECO:0000256" key="1">
    <source>
        <dbReference type="ARBA" id="ARBA00000085"/>
    </source>
</evidence>
<dbReference type="Pfam" id="PF01627">
    <property type="entry name" value="Hpt"/>
    <property type="match status" value="1"/>
</dbReference>
<dbReference type="SUPFAM" id="SSF55874">
    <property type="entry name" value="ATPase domain of HSP90 chaperone/DNA topoisomerase II/histidine kinase"/>
    <property type="match status" value="1"/>
</dbReference>
<keyword evidence="13 16" id="KW-0472">Membrane</keyword>
<dbReference type="Gene3D" id="1.10.287.130">
    <property type="match status" value="1"/>
</dbReference>
<proteinExistence type="predicted"/>
<evidence type="ECO:0000256" key="10">
    <source>
        <dbReference type="ARBA" id="ARBA00022840"/>
    </source>
</evidence>
<dbReference type="InterPro" id="IPR004358">
    <property type="entry name" value="Sig_transdc_His_kin-like_C"/>
</dbReference>
<dbReference type="InterPro" id="IPR001789">
    <property type="entry name" value="Sig_transdc_resp-reg_receiver"/>
</dbReference>
<dbReference type="Proteomes" id="UP001147700">
    <property type="component" value="Unassembled WGS sequence"/>
</dbReference>
<evidence type="ECO:0000259" key="18">
    <source>
        <dbReference type="PROSITE" id="PS50110"/>
    </source>
</evidence>
<feature type="domain" description="HPt" evidence="20">
    <location>
        <begin position="963"/>
        <end position="1059"/>
    </location>
</feature>
<keyword evidence="9" id="KW-0418">Kinase</keyword>
<evidence type="ECO:0000256" key="9">
    <source>
        <dbReference type="ARBA" id="ARBA00022777"/>
    </source>
</evidence>
<dbReference type="InterPro" id="IPR013656">
    <property type="entry name" value="PAS_4"/>
</dbReference>
<keyword evidence="6" id="KW-0808">Transferase</keyword>
<evidence type="ECO:0000256" key="5">
    <source>
        <dbReference type="ARBA" id="ARBA00022553"/>
    </source>
</evidence>
<feature type="modified residue" description="Phosphohistidine" evidence="14">
    <location>
        <position position="1002"/>
    </location>
</feature>
<dbReference type="SUPFAM" id="SSF55785">
    <property type="entry name" value="PYP-like sensor domain (PAS domain)"/>
    <property type="match status" value="1"/>
</dbReference>
<dbReference type="Gene3D" id="3.30.450.20">
    <property type="entry name" value="PAS domain"/>
    <property type="match status" value="1"/>
</dbReference>
<dbReference type="Pfam" id="PF13185">
    <property type="entry name" value="GAF_2"/>
    <property type="match status" value="1"/>
</dbReference>
<dbReference type="RefSeq" id="WP_270006162.1">
    <property type="nucleotide sequence ID" value="NZ_JAPCID010000003.1"/>
</dbReference>
<dbReference type="InterPro" id="IPR035965">
    <property type="entry name" value="PAS-like_dom_sf"/>
</dbReference>
<comment type="catalytic activity">
    <reaction evidence="1">
        <text>ATP + protein L-histidine = ADP + protein N-phospho-L-histidine.</text>
        <dbReference type="EC" id="2.7.13.3"/>
    </reaction>
</comment>
<evidence type="ECO:0000256" key="14">
    <source>
        <dbReference type="PROSITE-ProRule" id="PRU00110"/>
    </source>
</evidence>
<dbReference type="InterPro" id="IPR036890">
    <property type="entry name" value="HATPase_C_sf"/>
</dbReference>
<dbReference type="Gene3D" id="3.30.565.10">
    <property type="entry name" value="Histidine kinase-like ATPase, C-terminal domain"/>
    <property type="match status" value="1"/>
</dbReference>
<dbReference type="InterPro" id="IPR003594">
    <property type="entry name" value="HATPase_dom"/>
</dbReference>
<dbReference type="InterPro" id="IPR036097">
    <property type="entry name" value="HisK_dim/P_sf"/>
</dbReference>
<dbReference type="SMART" id="SM00073">
    <property type="entry name" value="HPT"/>
    <property type="match status" value="1"/>
</dbReference>
<feature type="domain" description="Response regulatory" evidence="18">
    <location>
        <begin position="687"/>
        <end position="799"/>
    </location>
</feature>
<dbReference type="EC" id="2.7.13.3" evidence="3"/>
<dbReference type="SMART" id="SM00388">
    <property type="entry name" value="HisKA"/>
    <property type="match status" value="1"/>
</dbReference>
<evidence type="ECO:0000259" key="17">
    <source>
        <dbReference type="PROSITE" id="PS50109"/>
    </source>
</evidence>
<sequence>MAVLAAIAAVFANHQLSRNTLEHTSQWREYVATIRNEASLGRLAAERRAAGFPDADVDTPLAAALDACDRLRARGDDGVRSAANTLCRQVVLLRATPRDDVVFGRLLRERDRTVAAIEARRHADEDWLLRLALILGALVVALFAGAGFALRRARLKLALQARQHEGILRSVGDGIITTDADGIITYANPAAHELLGADDLRGHSVAEGSSSLPLATLRDGKTRYVEGEVVQGGDGVERVLSYTLSGLRRRDRVVGVASVFRDVSDRVRKQRRTDAEHAATRVLAGAGNFGEAAPRLAELVCTALRWKVGAVWLVDGGELRLAAHWSSNAETAEEIRARAGDLSLRRGEGLAGQAWAAREPAWIVDAQQDERFAHARALGLRGGLAVPVISDGTCLGVLEFFDDAVHPRDGDVESTMTSIAVYLGQFMQRRRAEAELVVARDEALEAARLKSEFVANVSHEIRTPMNGVLGMADLLLDTPLDDEQRSFAETVKSSGGALLSIINDILDFSKIEAGKLDLDPVDFDIREAVADVCDLLAGRARDDVELVAQISEDVPRTVTGDEVRLRQVLTNLVGNALKFTHEGEVVVTVTAETGGLRVAVRDTGIGIDPAKLDGLFDSFSQADASTTRRYGGTGLGLAISRQLVEMMGGRIGAESVPGQGSTFWFTVRMATAQTRERTPARELAGLKVLIVDDNATNREILERRLNSWRMNAGSADDGHAGLACIRKARAAGEPYDLVLLDHHMPGLDGLGVAAALDEGGPRVILLSSAGRTRGGPGINATLTKPVRESRLYDTIANTMVGRAPTPKAPAAQPPASAPARDGAPILLAEDNPTNQAVALNVLRRRGFRVQVVDNGAEAVEAIRREPFAAVLMDCQMPVLDGYAATAEIREIEGEERHTPIIAMTAHAMEGARERCLAAGMDDYLSKPLHADALDEVLRRWIDAPNPTVMDRGFLASLARDIGGEDVVAEICDLFLSDIDPRMDELRRAAEDGDAESLRRGAHQLKGSASNIGAVAVSGAAAELERLAKAGELDAVQAPLSRLSDAVRLTRAALGKPSTQ</sequence>
<feature type="domain" description="Response regulatory" evidence="18">
    <location>
        <begin position="824"/>
        <end position="941"/>
    </location>
</feature>
<keyword evidence="7 16" id="KW-0812">Transmembrane</keyword>
<reference evidence="21" key="1">
    <citation type="submission" date="2022-10" db="EMBL/GenBank/DDBJ databases">
        <title>The WGS of Solirubrobacter sp. CPCC 204708.</title>
        <authorList>
            <person name="Jiang Z."/>
        </authorList>
    </citation>
    <scope>NUCLEOTIDE SEQUENCE</scope>
    <source>
        <strain evidence="21">CPCC 204708</strain>
    </source>
</reference>
<keyword evidence="8" id="KW-0547">Nucleotide-binding</keyword>
<dbReference type="InterPro" id="IPR036641">
    <property type="entry name" value="HPT_dom_sf"/>
</dbReference>
<dbReference type="SMART" id="SM00065">
    <property type="entry name" value="GAF"/>
    <property type="match status" value="1"/>
</dbReference>
<evidence type="ECO:0000256" key="12">
    <source>
        <dbReference type="ARBA" id="ARBA00023012"/>
    </source>
</evidence>
<dbReference type="PROSITE" id="PS50110">
    <property type="entry name" value="RESPONSE_REGULATORY"/>
    <property type="match status" value="2"/>
</dbReference>
<dbReference type="Gene3D" id="3.30.450.40">
    <property type="match status" value="1"/>
</dbReference>
<dbReference type="SUPFAM" id="SSF47226">
    <property type="entry name" value="Histidine-containing phosphotransfer domain, HPT domain"/>
    <property type="match status" value="1"/>
</dbReference>
<protein>
    <recommendedName>
        <fullName evidence="3">histidine kinase</fullName>
        <ecNumber evidence="3">2.7.13.3</ecNumber>
    </recommendedName>
</protein>
<dbReference type="CDD" id="cd16922">
    <property type="entry name" value="HATPase_EvgS-ArcB-TorS-like"/>
    <property type="match status" value="1"/>
</dbReference>
<dbReference type="CDD" id="cd00156">
    <property type="entry name" value="REC"/>
    <property type="match status" value="1"/>
</dbReference>
<feature type="transmembrane region" description="Helical" evidence="16">
    <location>
        <begin position="127"/>
        <end position="150"/>
    </location>
</feature>
<evidence type="ECO:0000256" key="16">
    <source>
        <dbReference type="SAM" id="Phobius"/>
    </source>
</evidence>
<evidence type="ECO:0000259" key="20">
    <source>
        <dbReference type="PROSITE" id="PS50894"/>
    </source>
</evidence>
<evidence type="ECO:0000256" key="4">
    <source>
        <dbReference type="ARBA" id="ARBA00022475"/>
    </source>
</evidence>
<keyword evidence="10" id="KW-0067">ATP-binding</keyword>
<dbReference type="CDD" id="cd00082">
    <property type="entry name" value="HisKA"/>
    <property type="match status" value="1"/>
</dbReference>
<gene>
    <name evidence="21" type="ORF">OJ962_02555</name>
</gene>
<evidence type="ECO:0000259" key="19">
    <source>
        <dbReference type="PROSITE" id="PS50112"/>
    </source>
</evidence>
<evidence type="ECO:0000256" key="7">
    <source>
        <dbReference type="ARBA" id="ARBA00022692"/>
    </source>
</evidence>
<feature type="domain" description="PAS" evidence="19">
    <location>
        <begin position="160"/>
        <end position="196"/>
    </location>
</feature>
<dbReference type="InterPro" id="IPR003661">
    <property type="entry name" value="HisK_dim/P_dom"/>
</dbReference>
<dbReference type="InterPro" id="IPR003018">
    <property type="entry name" value="GAF"/>
</dbReference>
<dbReference type="Gene3D" id="3.40.50.2300">
    <property type="match status" value="2"/>
</dbReference>
<evidence type="ECO:0000256" key="8">
    <source>
        <dbReference type="ARBA" id="ARBA00022741"/>
    </source>
</evidence>
<dbReference type="PANTHER" id="PTHR45339">
    <property type="entry name" value="HYBRID SIGNAL TRANSDUCTION HISTIDINE KINASE J"/>
    <property type="match status" value="1"/>
</dbReference>
<evidence type="ECO:0000256" key="11">
    <source>
        <dbReference type="ARBA" id="ARBA00022989"/>
    </source>
</evidence>
<dbReference type="Pfam" id="PF02518">
    <property type="entry name" value="HATPase_c"/>
    <property type="match status" value="1"/>
</dbReference>
<comment type="subcellular location">
    <subcellularLocation>
        <location evidence="2">Cell membrane</location>
        <topology evidence="2">Multi-pass membrane protein</topology>
    </subcellularLocation>
</comment>
<feature type="modified residue" description="4-aspartylphosphate" evidence="15">
    <location>
        <position position="741"/>
    </location>
</feature>
<name>A0ABT4RCV8_9ACTN</name>